<evidence type="ECO:0000256" key="2">
    <source>
        <dbReference type="PROSITE-ProRule" id="PRU00335"/>
    </source>
</evidence>
<dbReference type="RefSeq" id="WP_278156174.1">
    <property type="nucleotide sequence ID" value="NZ_CP121252.1"/>
</dbReference>
<name>A0ABY8H2U2_9MICC</name>
<reference evidence="4 5" key="1">
    <citation type="submission" date="2023-04" db="EMBL/GenBank/DDBJ databases">
        <title>Funneling lignin-derived compounds into biodiesel using alkali-halophilic Citricoccus sp. P2.</title>
        <authorList>
            <person name="Luo C.-B."/>
        </authorList>
    </citation>
    <scope>NUCLEOTIDE SEQUENCE [LARGE SCALE GENOMIC DNA]</scope>
    <source>
        <strain evidence="4 5">P2</strain>
    </source>
</reference>
<dbReference type="PROSITE" id="PS50977">
    <property type="entry name" value="HTH_TETR_2"/>
    <property type="match status" value="1"/>
</dbReference>
<protein>
    <submittedName>
        <fullName evidence="4">TetR/AcrR family transcriptional regulator</fullName>
    </submittedName>
</protein>
<feature type="domain" description="HTH tetR-type" evidence="3">
    <location>
        <begin position="9"/>
        <end position="70"/>
    </location>
</feature>
<feature type="DNA-binding region" description="H-T-H motif" evidence="2">
    <location>
        <begin position="33"/>
        <end position="52"/>
    </location>
</feature>
<dbReference type="InterPro" id="IPR001647">
    <property type="entry name" value="HTH_TetR"/>
</dbReference>
<dbReference type="InterPro" id="IPR036271">
    <property type="entry name" value="Tet_transcr_reg_TetR-rel_C_sf"/>
</dbReference>
<dbReference type="Gene3D" id="1.10.357.10">
    <property type="entry name" value="Tetracycline Repressor, domain 2"/>
    <property type="match status" value="1"/>
</dbReference>
<dbReference type="Pfam" id="PF00440">
    <property type="entry name" value="TetR_N"/>
    <property type="match status" value="1"/>
</dbReference>
<keyword evidence="1 2" id="KW-0238">DNA-binding</keyword>
<sequence length="211" mass="23167">MTKRGPRGDLDRERIKRAADELLIEKGRIESVSLRMIAQRLDIAANAIYTYFKNLGELWHELGDDRLGRLEPHTLARDCAHCALGELMERSRRLYAEPCTLALMFHAPVLGLHAFQLSETVMELCAEATISRRDAHDAIMGWFFGSAALNSGGWASGTDALLEAEALREQFPLIAARVQPDLGMQFTALLTGLGIKCHHGTGATRGAPADG</sequence>
<dbReference type="Proteomes" id="UP001219037">
    <property type="component" value="Chromosome"/>
</dbReference>
<evidence type="ECO:0000313" key="4">
    <source>
        <dbReference type="EMBL" id="WFP15454.1"/>
    </source>
</evidence>
<dbReference type="InterPro" id="IPR009057">
    <property type="entry name" value="Homeodomain-like_sf"/>
</dbReference>
<keyword evidence="5" id="KW-1185">Reference proteome</keyword>
<proteinExistence type="predicted"/>
<evidence type="ECO:0000259" key="3">
    <source>
        <dbReference type="PROSITE" id="PS50977"/>
    </source>
</evidence>
<dbReference type="SUPFAM" id="SSF46689">
    <property type="entry name" value="Homeodomain-like"/>
    <property type="match status" value="1"/>
</dbReference>
<organism evidence="4 5">
    <name type="scientific">Citricoccus muralis</name>
    <dbReference type="NCBI Taxonomy" id="169134"/>
    <lineage>
        <taxon>Bacteria</taxon>
        <taxon>Bacillati</taxon>
        <taxon>Actinomycetota</taxon>
        <taxon>Actinomycetes</taxon>
        <taxon>Micrococcales</taxon>
        <taxon>Micrococcaceae</taxon>
        <taxon>Citricoccus</taxon>
    </lineage>
</organism>
<evidence type="ECO:0000256" key="1">
    <source>
        <dbReference type="ARBA" id="ARBA00023125"/>
    </source>
</evidence>
<gene>
    <name evidence="4" type="ORF">P8192_08475</name>
</gene>
<dbReference type="EMBL" id="CP121252">
    <property type="protein sequence ID" value="WFP15454.1"/>
    <property type="molecule type" value="Genomic_DNA"/>
</dbReference>
<accession>A0ABY8H2U2</accession>
<dbReference type="SUPFAM" id="SSF48498">
    <property type="entry name" value="Tetracyclin repressor-like, C-terminal domain"/>
    <property type="match status" value="1"/>
</dbReference>
<evidence type="ECO:0000313" key="5">
    <source>
        <dbReference type="Proteomes" id="UP001219037"/>
    </source>
</evidence>